<comment type="function">
    <text evidence="8">Methylates the carboxyl group of the C-terminal leucine residue of protein phosphatase 2A catalytic subunits to form alpha-leucine ester residues.</text>
</comment>
<evidence type="ECO:0000256" key="9">
    <source>
        <dbReference type="PIRSR" id="PIRSR016305-1"/>
    </source>
</evidence>
<sequence>MASRPIPPLRPLRRPLDPPASQDDAIRATNDDATVSKLSAVNLGYLHDPFVHFFVRQPVRRSPLINRGRIPSLLTSLGHLIIPFSAHWSYVRNAALNQLITKFLAAGGTERKKQIVSLGCGFDTRYFLFKSRSPQIPNQAATAPSAFPIHKYFEIDFPELTANKSSVLRAHREFTELWGSEATNVMNVGASHSPGGGGTELYAEDYVLLAGDLRQWESKVVPRLFELGLDMNLPTLFISECVLIYLDPVISDAIIRWATDNLHFPAFVLYEQILPGDSFGEVMIRNLQARNIELKGIQACPTLESQRRRFLDRGWTFAEAVDIDTVHDRMLARGEMARISRLEMLDELEEWRLLAQHYCIVWAYRVPPVSSSSEDSHLFDAVRFEEHEHEGAGRVPHMFPRG</sequence>
<keyword evidence="7 8" id="KW-0949">S-adenosyl-L-methionine</keyword>
<dbReference type="Pfam" id="PF04072">
    <property type="entry name" value="LCM"/>
    <property type="match status" value="1"/>
</dbReference>
<evidence type="ECO:0000313" key="12">
    <source>
        <dbReference type="Proteomes" id="UP000274822"/>
    </source>
</evidence>
<gene>
    <name evidence="11" type="ORF">BC938DRAFT_478496</name>
</gene>
<feature type="binding site" evidence="9">
    <location>
        <position position="92"/>
    </location>
    <ligand>
        <name>S-adenosyl-L-methionine</name>
        <dbReference type="ChEBI" id="CHEBI:59789"/>
    </ligand>
</feature>
<comment type="similarity">
    <text evidence="2 8">Belongs to the methyltransferase superfamily. LCMT family.</text>
</comment>
<evidence type="ECO:0000256" key="7">
    <source>
        <dbReference type="ARBA" id="ARBA00022691"/>
    </source>
</evidence>
<keyword evidence="12" id="KW-1185">Reference proteome</keyword>
<reference evidence="11 12" key="1">
    <citation type="journal article" date="2018" name="New Phytol.">
        <title>Phylogenomics of Endogonaceae and evolution of mycorrhizas within Mucoromycota.</title>
        <authorList>
            <person name="Chang Y."/>
            <person name="Desiro A."/>
            <person name="Na H."/>
            <person name="Sandor L."/>
            <person name="Lipzen A."/>
            <person name="Clum A."/>
            <person name="Barry K."/>
            <person name="Grigoriev I.V."/>
            <person name="Martin F.M."/>
            <person name="Stajich J.E."/>
            <person name="Smith M.E."/>
            <person name="Bonito G."/>
            <person name="Spatafora J.W."/>
        </authorList>
    </citation>
    <scope>NUCLEOTIDE SEQUENCE [LARGE SCALE GENOMIC DNA]</scope>
    <source>
        <strain evidence="11 12">AD002</strain>
    </source>
</reference>
<feature type="binding site" evidence="9">
    <location>
        <position position="119"/>
    </location>
    <ligand>
        <name>S-adenosyl-L-methionine</name>
        <dbReference type="ChEBI" id="CHEBI:59789"/>
    </ligand>
</feature>
<feature type="compositionally biased region" description="Pro residues" evidence="10">
    <location>
        <begin position="1"/>
        <end position="10"/>
    </location>
</feature>
<feature type="binding site" evidence="9">
    <location>
        <begin position="212"/>
        <end position="213"/>
    </location>
    <ligand>
        <name>S-adenosyl-L-methionine</name>
        <dbReference type="ChEBI" id="CHEBI:59789"/>
    </ligand>
</feature>
<evidence type="ECO:0000256" key="5">
    <source>
        <dbReference type="ARBA" id="ARBA00022603"/>
    </source>
</evidence>
<feature type="region of interest" description="Disordered" evidence="10">
    <location>
        <begin position="1"/>
        <end position="25"/>
    </location>
</feature>
<dbReference type="InterPro" id="IPR029063">
    <property type="entry name" value="SAM-dependent_MTases_sf"/>
</dbReference>
<proteinExistence type="inferred from homology"/>
<dbReference type="AlphaFoldDB" id="A0A433QMT8"/>
<dbReference type="GO" id="GO:0032259">
    <property type="term" value="P:methylation"/>
    <property type="evidence" value="ECO:0007669"/>
    <property type="project" value="UniProtKB-KW"/>
</dbReference>
<evidence type="ECO:0000256" key="6">
    <source>
        <dbReference type="ARBA" id="ARBA00022679"/>
    </source>
</evidence>
<evidence type="ECO:0000256" key="1">
    <source>
        <dbReference type="ARBA" id="ARBA00000724"/>
    </source>
</evidence>
<dbReference type="InterPro" id="IPR007213">
    <property type="entry name" value="Ppm1/Ppm2/Tcmp"/>
</dbReference>
<evidence type="ECO:0000256" key="8">
    <source>
        <dbReference type="PIRNR" id="PIRNR016305"/>
    </source>
</evidence>
<keyword evidence="6 8" id="KW-0808">Transferase</keyword>
<dbReference type="Gene3D" id="3.40.50.150">
    <property type="entry name" value="Vaccinia Virus protein VP39"/>
    <property type="match status" value="1"/>
</dbReference>
<organism evidence="11 12">
    <name type="scientific">Jimgerdemannia flammicorona</name>
    <dbReference type="NCBI Taxonomy" id="994334"/>
    <lineage>
        <taxon>Eukaryota</taxon>
        <taxon>Fungi</taxon>
        <taxon>Fungi incertae sedis</taxon>
        <taxon>Mucoromycota</taxon>
        <taxon>Mucoromycotina</taxon>
        <taxon>Endogonomycetes</taxon>
        <taxon>Endogonales</taxon>
        <taxon>Endogonaceae</taxon>
        <taxon>Jimgerdemannia</taxon>
    </lineage>
</organism>
<evidence type="ECO:0000313" key="11">
    <source>
        <dbReference type="EMBL" id="RUS31085.1"/>
    </source>
</evidence>
<dbReference type="PIRSF" id="PIRSF016305">
    <property type="entry name" value="LCM_mtfrase"/>
    <property type="match status" value="1"/>
</dbReference>
<comment type="caution">
    <text evidence="11">The sequence shown here is derived from an EMBL/GenBank/DDBJ whole genome shotgun (WGS) entry which is preliminary data.</text>
</comment>
<dbReference type="PANTHER" id="PTHR13600">
    <property type="entry name" value="LEUCINE CARBOXYL METHYLTRANSFERASE"/>
    <property type="match status" value="1"/>
</dbReference>
<evidence type="ECO:0000256" key="10">
    <source>
        <dbReference type="SAM" id="MobiDB-lite"/>
    </source>
</evidence>
<feature type="binding site" evidence="9">
    <location>
        <position position="240"/>
    </location>
    <ligand>
        <name>S-adenosyl-L-methionine</name>
        <dbReference type="ChEBI" id="CHEBI:59789"/>
    </ligand>
</feature>
<protein>
    <recommendedName>
        <fullName evidence="4 8">Leucine carboxyl methyltransferase 1</fullName>
        <ecNumber evidence="3 8">2.1.1.233</ecNumber>
    </recommendedName>
</protein>
<dbReference type="InterPro" id="IPR016651">
    <property type="entry name" value="LCMT1"/>
</dbReference>
<comment type="catalytic activity">
    <reaction evidence="1 8">
        <text>[phosphatase 2A protein]-C-terminal L-leucine + S-adenosyl-L-methionine = [phosphatase 2A protein]-C-terminal L-leucine methyl ester + S-adenosyl-L-homocysteine</text>
        <dbReference type="Rhea" id="RHEA:48544"/>
        <dbReference type="Rhea" id="RHEA-COMP:12134"/>
        <dbReference type="Rhea" id="RHEA-COMP:12135"/>
        <dbReference type="ChEBI" id="CHEBI:57856"/>
        <dbReference type="ChEBI" id="CHEBI:59789"/>
        <dbReference type="ChEBI" id="CHEBI:90516"/>
        <dbReference type="ChEBI" id="CHEBI:90517"/>
        <dbReference type="EC" id="2.1.1.233"/>
    </reaction>
</comment>
<name>A0A433QMT8_9FUNG</name>
<dbReference type="PANTHER" id="PTHR13600:SF21">
    <property type="entry name" value="LEUCINE CARBOXYL METHYLTRANSFERASE 1"/>
    <property type="match status" value="1"/>
</dbReference>
<dbReference type="EMBL" id="RBNJ01003305">
    <property type="protein sequence ID" value="RUS31085.1"/>
    <property type="molecule type" value="Genomic_DNA"/>
</dbReference>
<dbReference type="EC" id="2.1.1.233" evidence="3 8"/>
<dbReference type="SUPFAM" id="SSF53335">
    <property type="entry name" value="S-adenosyl-L-methionine-dependent methyltransferases"/>
    <property type="match status" value="1"/>
</dbReference>
<keyword evidence="5 8" id="KW-0489">Methyltransferase</keyword>
<accession>A0A433QMT8</accession>
<evidence type="ECO:0000256" key="2">
    <source>
        <dbReference type="ARBA" id="ARBA00010703"/>
    </source>
</evidence>
<dbReference type="GO" id="GO:0018423">
    <property type="term" value="F:protein C-terminal leucine carboxyl O-methyltransferase activity"/>
    <property type="evidence" value="ECO:0007669"/>
    <property type="project" value="UniProtKB-EC"/>
</dbReference>
<evidence type="ECO:0000256" key="4">
    <source>
        <dbReference type="ARBA" id="ARBA00017497"/>
    </source>
</evidence>
<dbReference type="Proteomes" id="UP000274822">
    <property type="component" value="Unassembled WGS sequence"/>
</dbReference>
<evidence type="ECO:0000256" key="3">
    <source>
        <dbReference type="ARBA" id="ARBA00012834"/>
    </source>
</evidence>